<sequence length="177" mass="18949">MNRRSWLGLAAASIAGLLTPATAFSAERLLLVLGGTGASGKSVRIEVRAKPGIQVAKVVEASARWHVLPGETVDTKDPPGLRVVDLYSGTSRSPELVARILVRYFGSAGKWVPHYQMTEEPAVVRREGRWAPVMIGQGMPGLIVQHGGTLPNANGFFPRIEFSITTGPLAVGAWLVR</sequence>
<proteinExistence type="predicted"/>
<dbReference type="EMBL" id="AP014936">
    <property type="protein sequence ID" value="BAU50373.1"/>
    <property type="molecule type" value="Genomic_DNA"/>
</dbReference>
<evidence type="ECO:0000313" key="2">
    <source>
        <dbReference type="Proteomes" id="UP000218899"/>
    </source>
</evidence>
<dbReference type="RefSeq" id="WP_096462682.1">
    <property type="nucleotide sequence ID" value="NZ_AP014936.1"/>
</dbReference>
<keyword evidence="2" id="KW-1185">Reference proteome</keyword>
<protein>
    <submittedName>
        <fullName evidence="1">Uncharacterized protein</fullName>
    </submittedName>
</protein>
<dbReference type="OrthoDB" id="7082991at2"/>
<accession>A0A1C7AG03</accession>
<evidence type="ECO:0000313" key="1">
    <source>
        <dbReference type="EMBL" id="BAU50373.1"/>
    </source>
</evidence>
<dbReference type="AlphaFoldDB" id="A0A1C7AG03"/>
<name>A0A1C7AG03_9GAMM</name>
<organism evidence="1 2">
    <name type="scientific">Sulfurifustis variabilis</name>
    <dbReference type="NCBI Taxonomy" id="1675686"/>
    <lineage>
        <taxon>Bacteria</taxon>
        <taxon>Pseudomonadati</taxon>
        <taxon>Pseudomonadota</taxon>
        <taxon>Gammaproteobacteria</taxon>
        <taxon>Acidiferrobacterales</taxon>
        <taxon>Acidiferrobacteraceae</taxon>
        <taxon>Sulfurifustis</taxon>
    </lineage>
</organism>
<gene>
    <name evidence="1" type="ORF">SVA_3839</name>
</gene>
<dbReference type="Proteomes" id="UP000218899">
    <property type="component" value="Chromosome"/>
</dbReference>
<dbReference type="KEGG" id="sva:SVA_3839"/>
<reference evidence="1 2" key="1">
    <citation type="submission" date="2015-08" db="EMBL/GenBank/DDBJ databases">
        <title>Complete genome sequence of Sulfurifustis variabilis.</title>
        <authorList>
            <person name="Miura A."/>
            <person name="Kojima H."/>
            <person name="Fukui M."/>
        </authorList>
    </citation>
    <scope>NUCLEOTIDE SEQUENCE [LARGE SCALE GENOMIC DNA]</scope>
    <source>
        <strain evidence="2">skN76</strain>
    </source>
</reference>